<proteinExistence type="predicted"/>
<evidence type="ECO:0000256" key="1">
    <source>
        <dbReference type="SAM" id="MobiDB-lite"/>
    </source>
</evidence>
<comment type="caution">
    <text evidence="2">The sequence shown here is derived from an EMBL/GenBank/DDBJ whole genome shotgun (WGS) entry which is preliminary data.</text>
</comment>
<reference evidence="2 3" key="1">
    <citation type="submission" date="2018-06" db="EMBL/GenBank/DDBJ databases">
        <title>Genome Sequence of the Brown Rot Fungal Pathogen Monilinia fructigena.</title>
        <authorList>
            <person name="Landi L."/>
            <person name="De Miccolis Angelini R.M."/>
            <person name="Pollastro S."/>
            <person name="Abate D."/>
            <person name="Faretra F."/>
            <person name="Romanazzi G."/>
        </authorList>
    </citation>
    <scope>NUCLEOTIDE SEQUENCE [LARGE SCALE GENOMIC DNA]</scope>
    <source>
        <strain evidence="2 3">Mfrg269</strain>
    </source>
</reference>
<keyword evidence="3" id="KW-1185">Reference proteome</keyword>
<feature type="region of interest" description="Disordered" evidence="1">
    <location>
        <begin position="201"/>
        <end position="220"/>
    </location>
</feature>
<protein>
    <submittedName>
        <fullName evidence="2">Uncharacterized protein</fullName>
    </submittedName>
</protein>
<dbReference type="Proteomes" id="UP000249056">
    <property type="component" value="Unassembled WGS sequence"/>
</dbReference>
<feature type="region of interest" description="Disordered" evidence="1">
    <location>
        <begin position="79"/>
        <end position="173"/>
    </location>
</feature>
<accession>A0A395IQL9</accession>
<feature type="compositionally biased region" description="Polar residues" evidence="1">
    <location>
        <begin position="79"/>
        <end position="103"/>
    </location>
</feature>
<evidence type="ECO:0000313" key="3">
    <source>
        <dbReference type="Proteomes" id="UP000249056"/>
    </source>
</evidence>
<gene>
    <name evidence="2" type="ORF">DID88_002961</name>
</gene>
<dbReference type="AlphaFoldDB" id="A0A395IQL9"/>
<organism evidence="2 3">
    <name type="scientific">Monilinia fructigena</name>
    <dbReference type="NCBI Taxonomy" id="38457"/>
    <lineage>
        <taxon>Eukaryota</taxon>
        <taxon>Fungi</taxon>
        <taxon>Dikarya</taxon>
        <taxon>Ascomycota</taxon>
        <taxon>Pezizomycotina</taxon>
        <taxon>Leotiomycetes</taxon>
        <taxon>Helotiales</taxon>
        <taxon>Sclerotiniaceae</taxon>
        <taxon>Monilinia</taxon>
    </lineage>
</organism>
<feature type="compositionally biased region" description="Polar residues" evidence="1">
    <location>
        <begin position="148"/>
        <end position="173"/>
    </location>
</feature>
<sequence length="220" mass="23985">MLPPTIQVNSTILLGLILRHPELLSKAPPVAPSPSHNPSVGSPQAVTIRSPLNQTSARLSEAPYHQPTVRPSHAAAFRGQSQVPPAYVSSRSPSQYATASSQMPRREPSRRTNTGATELRRDATAKRQSLLPPTIAPSPPTDARTLLQRDNNTASQRASANHTFLQRDQSKMHQTLLQRDRSKMPPVMTAIKEVSVAPIIGPSKKFENAPSVRKYSSLSQ</sequence>
<name>A0A395IQL9_9HELO</name>
<dbReference type="OrthoDB" id="4746642at2759"/>
<dbReference type="EMBL" id="QKRW01000028">
    <property type="protein sequence ID" value="RAL61898.1"/>
    <property type="molecule type" value="Genomic_DNA"/>
</dbReference>
<evidence type="ECO:0000313" key="2">
    <source>
        <dbReference type="EMBL" id="RAL61898.1"/>
    </source>
</evidence>